<protein>
    <recommendedName>
        <fullName evidence="2">DUF7918 domain-containing protein</fullName>
    </recommendedName>
</protein>
<reference evidence="3 4" key="2">
    <citation type="submission" date="2017-02" db="EMBL/GenBank/DDBJ databases">
        <title>A genome survey and senescence transcriptome analysis in Lentinula edodes.</title>
        <authorList>
            <person name="Sakamoto Y."/>
            <person name="Nakade K."/>
            <person name="Sato S."/>
            <person name="Yoshida Y."/>
            <person name="Miyazaki K."/>
            <person name="Natsume S."/>
            <person name="Konno N."/>
        </authorList>
    </citation>
    <scope>NUCLEOTIDE SEQUENCE [LARGE SCALE GENOMIC DNA]</scope>
    <source>
        <strain evidence="3 4">NBRC 111202</strain>
    </source>
</reference>
<dbReference type="PANTHER" id="PTHR36223">
    <property type="entry name" value="BETA-LACTAMASE-TYPE TRANSPEPTIDASE FOLD DOMAIN CONTAINING PROTEIN"/>
    <property type="match status" value="1"/>
</dbReference>
<dbReference type="PANTHER" id="PTHR36223:SF1">
    <property type="entry name" value="TRANSCRIPTION ELONGATION FACTOR EAF N-TERMINAL DOMAIN-CONTAINING PROTEIN"/>
    <property type="match status" value="1"/>
</dbReference>
<gene>
    <name evidence="3" type="ORF">LENED_000854</name>
</gene>
<feature type="region of interest" description="Disordered" evidence="1">
    <location>
        <begin position="202"/>
        <end position="286"/>
    </location>
</feature>
<keyword evidence="4" id="KW-1185">Reference proteome</keyword>
<feature type="compositionally biased region" description="Basic and acidic residues" evidence="1">
    <location>
        <begin position="231"/>
        <end position="245"/>
    </location>
</feature>
<dbReference type="Pfam" id="PF25534">
    <property type="entry name" value="DUF7918"/>
    <property type="match status" value="1"/>
</dbReference>
<dbReference type="AlphaFoldDB" id="A0A1Q3DXD8"/>
<dbReference type="EMBL" id="BDGU01000013">
    <property type="protein sequence ID" value="GAV99398.1"/>
    <property type="molecule type" value="Genomic_DNA"/>
</dbReference>
<evidence type="ECO:0000313" key="3">
    <source>
        <dbReference type="EMBL" id="GAV99398.1"/>
    </source>
</evidence>
<organism evidence="3 4">
    <name type="scientific">Lentinula edodes</name>
    <name type="common">Shiitake mushroom</name>
    <name type="synonym">Lentinus edodes</name>
    <dbReference type="NCBI Taxonomy" id="5353"/>
    <lineage>
        <taxon>Eukaryota</taxon>
        <taxon>Fungi</taxon>
        <taxon>Dikarya</taxon>
        <taxon>Basidiomycota</taxon>
        <taxon>Agaricomycotina</taxon>
        <taxon>Agaricomycetes</taxon>
        <taxon>Agaricomycetidae</taxon>
        <taxon>Agaricales</taxon>
        <taxon>Marasmiineae</taxon>
        <taxon>Omphalotaceae</taxon>
        <taxon>Lentinula</taxon>
    </lineage>
</organism>
<dbReference type="InterPro" id="IPR057678">
    <property type="entry name" value="DUF7918"/>
</dbReference>
<sequence length="286" mass="31621">MPLTFQGFSAWIEVDGSELPIFDVKENGKEVTCWIPSESDKNFSVKWSTGQRDTSMSGDVNIDGQPLSGKAMKAGLPQTFISNGVLTSATTERPFVFSRLELTDDDEYLNKVTAGLGDVQLVISHATIGLPTEYYSSRDPVGVGKVHEKSKKATGHKVGLGENKPIGRTSVLTVERHAVIVTFVFKYRPIDMLRANGIAPPETHKKRAASPSELEVFDLTEDRPDSEDEEERRIKALREELETLERKRRKTKHIKPEPGIKQESGTSSAGRRRGGRNVSLGVVDLT</sequence>
<evidence type="ECO:0000259" key="2">
    <source>
        <dbReference type="Pfam" id="PF25534"/>
    </source>
</evidence>
<feature type="domain" description="DUF7918" evidence="2">
    <location>
        <begin position="10"/>
        <end position="200"/>
    </location>
</feature>
<accession>A0A1Q3DXD8</accession>
<proteinExistence type="predicted"/>
<feature type="compositionally biased region" description="Acidic residues" evidence="1">
    <location>
        <begin position="215"/>
        <end position="230"/>
    </location>
</feature>
<evidence type="ECO:0000313" key="4">
    <source>
        <dbReference type="Proteomes" id="UP000188533"/>
    </source>
</evidence>
<name>A0A1Q3DXD8_LENED</name>
<dbReference type="Proteomes" id="UP000188533">
    <property type="component" value="Unassembled WGS sequence"/>
</dbReference>
<comment type="caution">
    <text evidence="3">The sequence shown here is derived from an EMBL/GenBank/DDBJ whole genome shotgun (WGS) entry which is preliminary data.</text>
</comment>
<reference evidence="3 4" key="1">
    <citation type="submission" date="2016-08" db="EMBL/GenBank/DDBJ databases">
        <authorList>
            <consortium name="Lentinula edodes genome sequencing consortium"/>
            <person name="Sakamoto Y."/>
            <person name="Nakade K."/>
            <person name="Sato S."/>
            <person name="Yoshida Y."/>
            <person name="Miyazaki K."/>
            <person name="Natsume S."/>
            <person name="Konno N."/>
        </authorList>
    </citation>
    <scope>NUCLEOTIDE SEQUENCE [LARGE SCALE GENOMIC DNA]</scope>
    <source>
        <strain evidence="3 4">NBRC 111202</strain>
    </source>
</reference>
<evidence type="ECO:0000256" key="1">
    <source>
        <dbReference type="SAM" id="MobiDB-lite"/>
    </source>
</evidence>